<evidence type="ECO:0000256" key="1">
    <source>
        <dbReference type="SAM" id="Coils"/>
    </source>
</evidence>
<organism evidence="2 3">
    <name type="scientific">Corchorus olitorius</name>
    <dbReference type="NCBI Taxonomy" id="93759"/>
    <lineage>
        <taxon>Eukaryota</taxon>
        <taxon>Viridiplantae</taxon>
        <taxon>Streptophyta</taxon>
        <taxon>Embryophyta</taxon>
        <taxon>Tracheophyta</taxon>
        <taxon>Spermatophyta</taxon>
        <taxon>Magnoliopsida</taxon>
        <taxon>eudicotyledons</taxon>
        <taxon>Gunneridae</taxon>
        <taxon>Pentapetalae</taxon>
        <taxon>rosids</taxon>
        <taxon>malvids</taxon>
        <taxon>Malvales</taxon>
        <taxon>Malvaceae</taxon>
        <taxon>Grewioideae</taxon>
        <taxon>Apeibeae</taxon>
        <taxon>Corchorus</taxon>
    </lineage>
</organism>
<keyword evidence="1" id="KW-0175">Coiled coil</keyword>
<name>A0A1R3KJR1_9ROSI</name>
<dbReference type="EMBL" id="AWUE01013312">
    <property type="protein sequence ID" value="OMP07299.1"/>
    <property type="molecule type" value="Genomic_DNA"/>
</dbReference>
<evidence type="ECO:0000313" key="3">
    <source>
        <dbReference type="Proteomes" id="UP000187203"/>
    </source>
</evidence>
<proteinExistence type="predicted"/>
<dbReference type="Proteomes" id="UP000187203">
    <property type="component" value="Unassembled WGS sequence"/>
</dbReference>
<reference evidence="3" key="1">
    <citation type="submission" date="2013-09" db="EMBL/GenBank/DDBJ databases">
        <title>Corchorus olitorius genome sequencing.</title>
        <authorList>
            <person name="Alam M."/>
            <person name="Haque M.S."/>
            <person name="Islam M.S."/>
            <person name="Emdad E.M."/>
            <person name="Islam M.M."/>
            <person name="Ahmed B."/>
            <person name="Halim A."/>
            <person name="Hossen Q.M.M."/>
            <person name="Hossain M.Z."/>
            <person name="Ahmed R."/>
            <person name="Khan M.M."/>
            <person name="Islam R."/>
            <person name="Rashid M.M."/>
            <person name="Khan S.A."/>
            <person name="Rahman M.S."/>
            <person name="Alam M."/>
            <person name="Yahiya A.S."/>
            <person name="Khan M.S."/>
            <person name="Azam M.S."/>
            <person name="Haque T."/>
            <person name="Lashkar M.Z.H."/>
            <person name="Akhand A.I."/>
            <person name="Morshed G."/>
            <person name="Roy S."/>
            <person name="Uddin K.S."/>
            <person name="Rabeya T."/>
            <person name="Hossain A.S."/>
            <person name="Chowdhury A."/>
            <person name="Snigdha A.R."/>
            <person name="Mortoza M.S."/>
            <person name="Matin S.A."/>
            <person name="Hoque S.M.E."/>
            <person name="Islam M.K."/>
            <person name="Roy D.K."/>
            <person name="Haider R."/>
            <person name="Moosa M.M."/>
            <person name="Elias S.M."/>
            <person name="Hasan A.M."/>
            <person name="Jahan S."/>
            <person name="Shafiuddin M."/>
            <person name="Mahmood N."/>
            <person name="Shommy N.S."/>
        </authorList>
    </citation>
    <scope>NUCLEOTIDE SEQUENCE [LARGE SCALE GENOMIC DNA]</scope>
    <source>
        <strain evidence="3">cv. O-4</strain>
    </source>
</reference>
<gene>
    <name evidence="2" type="ORF">COLO4_07462</name>
</gene>
<sequence>MHGAILLTREKNDHFHQKTYRLEAMWLLHPQCKDIIKKAWDILVEGPRAYKLLAKLKDTMNSLKRWNREVVGSLQNRKKDLEARLQEAQNSIHTLEDAKKEREIMKELEMVLQQEKIVWWQKSRVEWIVKVYRNIKFYHAVINGGTRHGRNPEITQHAKAYSKTQGNHGKAFLCRGSGTSHFSIGGLQGTKPDGEPMIFFRHNSEIVKGNPKPCLVDRRMASGL</sequence>
<accession>A0A1R3KJR1</accession>
<keyword evidence="3" id="KW-1185">Reference proteome</keyword>
<dbReference type="AlphaFoldDB" id="A0A1R3KJR1"/>
<feature type="coiled-coil region" evidence="1">
    <location>
        <begin position="71"/>
        <end position="115"/>
    </location>
</feature>
<dbReference type="OrthoDB" id="1935089at2759"/>
<comment type="caution">
    <text evidence="2">The sequence shown here is derived from an EMBL/GenBank/DDBJ whole genome shotgun (WGS) entry which is preliminary data.</text>
</comment>
<evidence type="ECO:0000313" key="2">
    <source>
        <dbReference type="EMBL" id="OMP07299.1"/>
    </source>
</evidence>
<protein>
    <submittedName>
        <fullName evidence="2">Uncharacterized protein</fullName>
    </submittedName>
</protein>